<evidence type="ECO:0000259" key="2">
    <source>
        <dbReference type="Pfam" id="PF23622"/>
    </source>
</evidence>
<protein>
    <recommendedName>
        <fullName evidence="5">F-box domain-containing protein</fullName>
    </recommendedName>
</protein>
<dbReference type="EMBL" id="OZ075133">
    <property type="protein sequence ID" value="CAL4986250.1"/>
    <property type="molecule type" value="Genomic_DNA"/>
</dbReference>
<accession>A0ABC9ATQ1</accession>
<sequence>MGSNDSGAAATAGDRLSRLSDAVLGHVLSFLPADEAARAAVLSRQWRHVFAHVHTVALDEPDPHIPDYDGDWSPGYGGPVDRNAAAPSPPFTNAVSSALFRRLRGGGGAASVPLRALRVAFHKFSGLNAGLVDMWLWYAVQQAGKDGELHLDLQLRRSAAPCRRIYSLRRAGGAEEPPEAAMDDEDPASPRFELAVAADVDVALPATSPLSSDGDAADDEPPPPLYKNEYVVPWSLFTCAALRSLRIGPCRLDPPAVISLPSLDTLHLTGITGRRSAVQRLASACPRLADLTLESCNSNLTKLTVLDKRLRRLALRCCHGLAAVAVASSELRAFEYRGATPEPWFLTLHGGARRISSCAIDICGAEAAEPPELARLGAFLRLFPGVERLSLTSARLGGGAPAFPTFPKLRHLELTGMVPDDDTGAVATVTRILRRTPRLEALTLFFLPEVEELQEGDYQDIDEEELLDGHTLKYDRHAPLDVPEIDIPCLREGTKEINFVHYEGGLAQRKLAKFLLRNAPVVGEVCGEFAVGPLWIQTRLMEEIKEWVMNKSANMMFF</sequence>
<name>A0ABC9ATQ1_9POAL</name>
<dbReference type="SUPFAM" id="SSF81383">
    <property type="entry name" value="F-box domain"/>
    <property type="match status" value="1"/>
</dbReference>
<dbReference type="PANTHER" id="PTHR31900:SF30">
    <property type="entry name" value="SUPERFAMILY PROTEIN, PUTATIVE-RELATED"/>
    <property type="match status" value="1"/>
</dbReference>
<feature type="domain" description="F-box" evidence="1">
    <location>
        <begin position="16"/>
        <end position="51"/>
    </location>
</feature>
<reference evidence="3 4" key="2">
    <citation type="submission" date="2024-10" db="EMBL/GenBank/DDBJ databases">
        <authorList>
            <person name="Ryan C."/>
        </authorList>
    </citation>
    <scope>NUCLEOTIDE SEQUENCE [LARGE SCALE GENOMIC DNA]</scope>
</reference>
<evidence type="ECO:0000313" key="4">
    <source>
        <dbReference type="Proteomes" id="UP001497457"/>
    </source>
</evidence>
<gene>
    <name evidence="3" type="ORF">URODEC1_LOCUS58316</name>
</gene>
<evidence type="ECO:0000313" key="3">
    <source>
        <dbReference type="EMBL" id="CAL4986250.1"/>
    </source>
</evidence>
<dbReference type="SUPFAM" id="SSF52047">
    <property type="entry name" value="RNI-like"/>
    <property type="match status" value="1"/>
</dbReference>
<reference evidence="4" key="1">
    <citation type="submission" date="2024-06" db="EMBL/GenBank/DDBJ databases">
        <authorList>
            <person name="Ryan C."/>
        </authorList>
    </citation>
    <scope>NUCLEOTIDE SEQUENCE [LARGE SCALE GENOMIC DNA]</scope>
</reference>
<dbReference type="Pfam" id="PF23622">
    <property type="entry name" value="LRR_At1g61320_AtMIF1"/>
    <property type="match status" value="1"/>
</dbReference>
<evidence type="ECO:0000259" key="1">
    <source>
        <dbReference type="Pfam" id="PF00646"/>
    </source>
</evidence>
<dbReference type="PANTHER" id="PTHR31900">
    <property type="entry name" value="F-BOX/RNI SUPERFAMILY PROTEIN-RELATED"/>
    <property type="match status" value="1"/>
</dbReference>
<dbReference type="InterPro" id="IPR036047">
    <property type="entry name" value="F-box-like_dom_sf"/>
</dbReference>
<dbReference type="Proteomes" id="UP001497457">
    <property type="component" value="Chromosome 23rd"/>
</dbReference>
<dbReference type="AlphaFoldDB" id="A0ABC9ATQ1"/>
<dbReference type="CDD" id="cd22160">
    <property type="entry name" value="F-box_AtFBL13-like"/>
    <property type="match status" value="1"/>
</dbReference>
<proteinExistence type="predicted"/>
<dbReference type="InterPro" id="IPR053781">
    <property type="entry name" value="F-box_AtFBL13-like"/>
</dbReference>
<dbReference type="InterPro" id="IPR001810">
    <property type="entry name" value="F-box_dom"/>
</dbReference>
<dbReference type="InterPro" id="IPR032675">
    <property type="entry name" value="LRR_dom_sf"/>
</dbReference>
<keyword evidence="4" id="KW-1185">Reference proteome</keyword>
<dbReference type="Gene3D" id="1.20.1280.50">
    <property type="match status" value="1"/>
</dbReference>
<dbReference type="InterPro" id="IPR055357">
    <property type="entry name" value="LRR_At1g61320_AtMIF1"/>
</dbReference>
<evidence type="ECO:0008006" key="5">
    <source>
        <dbReference type="Google" id="ProtNLM"/>
    </source>
</evidence>
<dbReference type="InterPro" id="IPR050232">
    <property type="entry name" value="FBL13/AtMIF1-like"/>
</dbReference>
<organism evidence="3 4">
    <name type="scientific">Urochloa decumbens</name>
    <dbReference type="NCBI Taxonomy" id="240449"/>
    <lineage>
        <taxon>Eukaryota</taxon>
        <taxon>Viridiplantae</taxon>
        <taxon>Streptophyta</taxon>
        <taxon>Embryophyta</taxon>
        <taxon>Tracheophyta</taxon>
        <taxon>Spermatophyta</taxon>
        <taxon>Magnoliopsida</taxon>
        <taxon>Liliopsida</taxon>
        <taxon>Poales</taxon>
        <taxon>Poaceae</taxon>
        <taxon>PACMAD clade</taxon>
        <taxon>Panicoideae</taxon>
        <taxon>Panicodae</taxon>
        <taxon>Paniceae</taxon>
        <taxon>Melinidinae</taxon>
        <taxon>Urochloa</taxon>
    </lineage>
</organism>
<dbReference type="Gene3D" id="3.80.10.10">
    <property type="entry name" value="Ribonuclease Inhibitor"/>
    <property type="match status" value="1"/>
</dbReference>
<dbReference type="Pfam" id="PF00646">
    <property type="entry name" value="F-box"/>
    <property type="match status" value="1"/>
</dbReference>
<feature type="domain" description="At1g61320/AtMIF1 LRR" evidence="2">
    <location>
        <begin position="226"/>
        <end position="444"/>
    </location>
</feature>